<evidence type="ECO:0000313" key="8">
    <source>
        <dbReference type="Proteomes" id="UP001600165"/>
    </source>
</evidence>
<evidence type="ECO:0000256" key="3">
    <source>
        <dbReference type="ARBA" id="ARBA00022989"/>
    </source>
</evidence>
<evidence type="ECO:0000256" key="1">
    <source>
        <dbReference type="ARBA" id="ARBA00004141"/>
    </source>
</evidence>
<feature type="transmembrane region" description="Helical" evidence="5">
    <location>
        <begin position="175"/>
        <end position="197"/>
    </location>
</feature>
<accession>A0ABW6IHP7</accession>
<dbReference type="PANTHER" id="PTHR10846:SF8">
    <property type="entry name" value="INNER MEMBRANE PROTEIN YRBG"/>
    <property type="match status" value="1"/>
</dbReference>
<feature type="transmembrane region" description="Helical" evidence="5">
    <location>
        <begin position="6"/>
        <end position="23"/>
    </location>
</feature>
<comment type="subcellular location">
    <subcellularLocation>
        <location evidence="1">Membrane</location>
        <topology evidence="1">Multi-pass membrane protein</topology>
    </subcellularLocation>
</comment>
<reference evidence="7 8" key="1">
    <citation type="submission" date="2024-10" db="EMBL/GenBank/DDBJ databases">
        <authorList>
            <person name="Ratan Roy A."/>
            <person name="Morales Sandoval P.H."/>
            <person name="De Los Santos Villalobos S."/>
            <person name="Chakraborty S."/>
            <person name="Mukherjee J."/>
        </authorList>
    </citation>
    <scope>NUCLEOTIDE SEQUENCE [LARGE SCALE GENOMIC DNA]</scope>
    <source>
        <strain evidence="7 8">S1</strain>
    </source>
</reference>
<feature type="transmembrane region" description="Helical" evidence="5">
    <location>
        <begin position="30"/>
        <end position="49"/>
    </location>
</feature>
<dbReference type="Gene3D" id="1.20.1420.30">
    <property type="entry name" value="NCX, central ion-binding region"/>
    <property type="match status" value="2"/>
</dbReference>
<dbReference type="Proteomes" id="UP001600165">
    <property type="component" value="Unassembled WGS sequence"/>
</dbReference>
<feature type="transmembrane region" description="Helical" evidence="5">
    <location>
        <begin position="69"/>
        <end position="92"/>
    </location>
</feature>
<dbReference type="Pfam" id="PF01699">
    <property type="entry name" value="Na_Ca_ex"/>
    <property type="match status" value="2"/>
</dbReference>
<evidence type="ECO:0000256" key="5">
    <source>
        <dbReference type="SAM" id="Phobius"/>
    </source>
</evidence>
<dbReference type="InterPro" id="IPR004481">
    <property type="entry name" value="K/Na/Ca-exchanger"/>
</dbReference>
<dbReference type="EMBL" id="JBHZOL010000073">
    <property type="protein sequence ID" value="MFE4106839.1"/>
    <property type="molecule type" value="Genomic_DNA"/>
</dbReference>
<organism evidence="7 8">
    <name type="scientific">Almyronema epifaneia S1</name>
    <dbReference type="NCBI Taxonomy" id="2991925"/>
    <lineage>
        <taxon>Bacteria</taxon>
        <taxon>Bacillati</taxon>
        <taxon>Cyanobacteriota</taxon>
        <taxon>Cyanophyceae</taxon>
        <taxon>Nodosilineales</taxon>
        <taxon>Nodosilineaceae</taxon>
        <taxon>Almyronema</taxon>
        <taxon>Almyronema epifaneia</taxon>
    </lineage>
</organism>
<protein>
    <submittedName>
        <fullName evidence="7">Calcium/sodium antiporter</fullName>
    </submittedName>
</protein>
<feature type="transmembrane region" description="Helical" evidence="5">
    <location>
        <begin position="209"/>
        <end position="230"/>
    </location>
</feature>
<dbReference type="RefSeq" id="WP_377964984.1">
    <property type="nucleotide sequence ID" value="NZ_JBHZOL010000073.1"/>
</dbReference>
<proteinExistence type="predicted"/>
<comment type="caution">
    <text evidence="7">The sequence shown here is derived from an EMBL/GenBank/DDBJ whole genome shotgun (WGS) entry which is preliminary data.</text>
</comment>
<evidence type="ECO:0000256" key="4">
    <source>
        <dbReference type="ARBA" id="ARBA00023136"/>
    </source>
</evidence>
<feature type="transmembrane region" description="Helical" evidence="5">
    <location>
        <begin position="242"/>
        <end position="265"/>
    </location>
</feature>
<dbReference type="NCBIfam" id="TIGR00367">
    <property type="entry name" value="calcium/sodium antiporter"/>
    <property type="match status" value="1"/>
</dbReference>
<dbReference type="InterPro" id="IPR004837">
    <property type="entry name" value="NaCa_Exmemb"/>
</dbReference>
<sequence>MSFTDIFILLVGLVLLVAGAELLVKGASRLAASVGIPPLIVGLTIVAYGTSAPELAVSIQSGLSQQAEIALGNIVGSNILNVLLILGISALISPLIVSQQLVRLDVPIMVGVSFLTLLFSLDGLINSSDGLVLVLGGICYTLFLIIQGRKEKDVAVQAEYQKEYGSRDQTTLKTWLVNLGFIAIGLVLLVGGSRLLINGAIAIAEAFQASQLVIGLTIVATGTSLPELATSAIASLRGERDIAVGNVVGSNIFNILLVLGVAGVITPTGIDVNLSALRFDIPVMIAVAIACLPIFATGNIVSRWEGGLFLGYYVAYTTYLILDAAKHENIEAFNSVLLLVVMPLTVLMLLIASWRASKRLRH</sequence>
<keyword evidence="8" id="KW-1185">Reference proteome</keyword>
<evidence type="ECO:0000259" key="6">
    <source>
        <dbReference type="Pfam" id="PF01699"/>
    </source>
</evidence>
<evidence type="ECO:0000256" key="2">
    <source>
        <dbReference type="ARBA" id="ARBA00022692"/>
    </source>
</evidence>
<name>A0ABW6IHP7_9CYAN</name>
<feature type="domain" description="Sodium/calcium exchanger membrane region" evidence="6">
    <location>
        <begin position="179"/>
        <end position="321"/>
    </location>
</feature>
<keyword evidence="4 5" id="KW-0472">Membrane</keyword>
<dbReference type="InterPro" id="IPR044880">
    <property type="entry name" value="NCX_ion-bd_dom_sf"/>
</dbReference>
<feature type="transmembrane region" description="Helical" evidence="5">
    <location>
        <begin position="130"/>
        <end position="146"/>
    </location>
</feature>
<gene>
    <name evidence="7" type="ORF">ACFVKH_11160</name>
</gene>
<evidence type="ECO:0000313" key="7">
    <source>
        <dbReference type="EMBL" id="MFE4106839.1"/>
    </source>
</evidence>
<feature type="transmembrane region" description="Helical" evidence="5">
    <location>
        <begin position="332"/>
        <end position="352"/>
    </location>
</feature>
<dbReference type="PANTHER" id="PTHR10846">
    <property type="entry name" value="SODIUM/POTASSIUM/CALCIUM EXCHANGER"/>
    <property type="match status" value="1"/>
</dbReference>
<keyword evidence="2 5" id="KW-0812">Transmembrane</keyword>
<feature type="domain" description="Sodium/calcium exchanger membrane region" evidence="6">
    <location>
        <begin position="6"/>
        <end position="145"/>
    </location>
</feature>
<feature type="transmembrane region" description="Helical" evidence="5">
    <location>
        <begin position="308"/>
        <end position="326"/>
    </location>
</feature>
<feature type="transmembrane region" description="Helical" evidence="5">
    <location>
        <begin position="277"/>
        <end position="296"/>
    </location>
</feature>
<keyword evidence="3 5" id="KW-1133">Transmembrane helix</keyword>